<name>A0A196SDN0_BLAHN</name>
<dbReference type="EMBL" id="LXWW01000168">
    <property type="protein sequence ID" value="OAO15165.1"/>
    <property type="molecule type" value="Genomic_DNA"/>
</dbReference>
<organism evidence="2 3">
    <name type="scientific">Blastocystis sp. subtype 1 (strain ATCC 50177 / NandII)</name>
    <dbReference type="NCBI Taxonomy" id="478820"/>
    <lineage>
        <taxon>Eukaryota</taxon>
        <taxon>Sar</taxon>
        <taxon>Stramenopiles</taxon>
        <taxon>Bigyra</taxon>
        <taxon>Opalozoa</taxon>
        <taxon>Opalinata</taxon>
        <taxon>Blastocystidae</taxon>
        <taxon>Blastocystis</taxon>
    </lineage>
</organism>
<comment type="caution">
    <text evidence="2">The sequence shown here is derived from an EMBL/GenBank/DDBJ whole genome shotgun (WGS) entry which is preliminary data.</text>
</comment>
<keyword evidence="1" id="KW-1133">Transmembrane helix</keyword>
<evidence type="ECO:0000313" key="3">
    <source>
        <dbReference type="Proteomes" id="UP000078348"/>
    </source>
</evidence>
<dbReference type="Proteomes" id="UP000078348">
    <property type="component" value="Unassembled WGS sequence"/>
</dbReference>
<gene>
    <name evidence="2" type="ORF">AV274_3152</name>
</gene>
<keyword evidence="3" id="KW-1185">Reference proteome</keyword>
<protein>
    <submittedName>
        <fullName evidence="2">Uncharacterized protein</fullName>
    </submittedName>
</protein>
<proteinExistence type="predicted"/>
<keyword evidence="1" id="KW-0472">Membrane</keyword>
<keyword evidence="1" id="KW-0812">Transmembrane</keyword>
<dbReference type="AlphaFoldDB" id="A0A196SDN0"/>
<sequence>MYVSLRESIDKASQDAFDEYKERVLSKAATSVLCELLSCIISLQQHSCFQSCLYTLSHLPLSETVNAGLKFELLHYAVVDGNHVLSLRCVTVQELDPEPLVPVVGHFMAGFFDRAVGVVYRAKRRYCTNPGMTVTWTVTAAEHAEDGKEGLRNEILKEMWNCRYDDCDWCRKKAVRSDYLDYLLRVTNSSTETRRTKVRRSSCDVDDIVFMKFSDKESKGSFPMLYSLLFLGLVLLLVLSCCFLHFFFPLIRFL</sequence>
<feature type="transmembrane region" description="Helical" evidence="1">
    <location>
        <begin position="225"/>
        <end position="248"/>
    </location>
</feature>
<evidence type="ECO:0000256" key="1">
    <source>
        <dbReference type="SAM" id="Phobius"/>
    </source>
</evidence>
<accession>A0A196SDN0</accession>
<reference evidence="2 3" key="1">
    <citation type="submission" date="2016-05" db="EMBL/GenBank/DDBJ databases">
        <title>Nuclear genome of Blastocystis sp. subtype 1 NandII.</title>
        <authorList>
            <person name="Gentekaki E."/>
            <person name="Curtis B."/>
            <person name="Stairs C."/>
            <person name="Eme L."/>
            <person name="Herman E."/>
            <person name="Klimes V."/>
            <person name="Arias M.C."/>
            <person name="Elias M."/>
            <person name="Hilliou F."/>
            <person name="Klute M."/>
            <person name="Malik S.-B."/>
            <person name="Pightling A."/>
            <person name="Rachubinski R."/>
            <person name="Salas D."/>
            <person name="Schlacht A."/>
            <person name="Suga H."/>
            <person name="Archibald J."/>
            <person name="Ball S.G."/>
            <person name="Clark G."/>
            <person name="Dacks J."/>
            <person name="Van Der Giezen M."/>
            <person name="Tsaousis A."/>
            <person name="Roger A."/>
        </authorList>
    </citation>
    <scope>NUCLEOTIDE SEQUENCE [LARGE SCALE GENOMIC DNA]</scope>
    <source>
        <strain evidence="3">ATCC 50177 / NandII</strain>
    </source>
</reference>
<evidence type="ECO:0000313" key="2">
    <source>
        <dbReference type="EMBL" id="OAO15165.1"/>
    </source>
</evidence>